<accession>A0A482MI73</accession>
<dbReference type="EMBL" id="MK605243">
    <property type="protein sequence ID" value="QBQ73288.1"/>
    <property type="molecule type" value="Genomic_DNA"/>
</dbReference>
<dbReference type="Proteomes" id="UP000310326">
    <property type="component" value="Segment"/>
</dbReference>
<gene>
    <name evidence="1" type="ORF">kac65v161_gp050</name>
</gene>
<evidence type="ECO:0000313" key="2">
    <source>
        <dbReference type="Proteomes" id="UP000310326"/>
    </source>
</evidence>
<name>A0A482MI73_9CAUD</name>
<proteinExistence type="predicted"/>
<protein>
    <submittedName>
        <fullName evidence="1">Uncharacterized protein</fullName>
    </submittedName>
</protein>
<evidence type="ECO:0000313" key="1">
    <source>
        <dbReference type="EMBL" id="QBQ73288.1"/>
    </source>
</evidence>
<sequence length="45" mass="5037">MVLSFTKVSVSSSLTHPDQGFGTSEFLLFYPNELLTLALNYKRPS</sequence>
<organism evidence="1 2">
    <name type="scientific">Nodularia phage vB_NspS-kac65v161</name>
    <dbReference type="NCBI Taxonomy" id="2557580"/>
    <lineage>
        <taxon>Viruses</taxon>
        <taxon>Duplodnaviria</taxon>
        <taxon>Heunggongvirae</taxon>
        <taxon>Uroviricota</taxon>
        <taxon>Caudoviricetes</taxon>
        <taxon>Ravarandavirus</taxon>
        <taxon>Ravarandavirus kac65v151</taxon>
    </lineage>
</organism>
<reference evidence="1 2" key="1">
    <citation type="submission" date="2019-03" db="EMBL/GenBank/DDBJ databases">
        <title>Diversity and diversification of Nodularia spumigena cyanophages in the Baltic Sea.</title>
        <authorList>
            <person name="Sulcius S."/>
            <person name="Holmfeldt K."/>
            <person name="Simoliunas E."/>
        </authorList>
    </citation>
    <scope>NUCLEOTIDE SEQUENCE [LARGE SCALE GENOMIC DNA]</scope>
</reference>